<name>A0A9P1IU98_9PELO</name>
<comment type="caution">
    <text evidence="1">The sequence shown here is derived from an EMBL/GenBank/DDBJ whole genome shotgun (WGS) entry which is preliminary data.</text>
</comment>
<proteinExistence type="predicted"/>
<dbReference type="Proteomes" id="UP001152747">
    <property type="component" value="Unassembled WGS sequence"/>
</dbReference>
<protein>
    <submittedName>
        <fullName evidence="1">Uncharacterized protein</fullName>
    </submittedName>
</protein>
<keyword evidence="2" id="KW-1185">Reference proteome</keyword>
<reference evidence="1" key="1">
    <citation type="submission" date="2022-11" db="EMBL/GenBank/DDBJ databases">
        <authorList>
            <person name="Kikuchi T."/>
        </authorList>
    </citation>
    <scope>NUCLEOTIDE SEQUENCE</scope>
    <source>
        <strain evidence="1">PS1010</strain>
    </source>
</reference>
<evidence type="ECO:0000313" key="2">
    <source>
        <dbReference type="Proteomes" id="UP001152747"/>
    </source>
</evidence>
<evidence type="ECO:0000313" key="1">
    <source>
        <dbReference type="EMBL" id="CAI5451352.1"/>
    </source>
</evidence>
<gene>
    <name evidence="1" type="ORF">CAMP_LOCUS13989</name>
</gene>
<dbReference type="EMBL" id="CANHGI010000005">
    <property type="protein sequence ID" value="CAI5451352.1"/>
    <property type="molecule type" value="Genomic_DNA"/>
</dbReference>
<accession>A0A9P1IU98</accession>
<organism evidence="1 2">
    <name type="scientific">Caenorhabditis angaria</name>
    <dbReference type="NCBI Taxonomy" id="860376"/>
    <lineage>
        <taxon>Eukaryota</taxon>
        <taxon>Metazoa</taxon>
        <taxon>Ecdysozoa</taxon>
        <taxon>Nematoda</taxon>
        <taxon>Chromadorea</taxon>
        <taxon>Rhabditida</taxon>
        <taxon>Rhabditina</taxon>
        <taxon>Rhabditomorpha</taxon>
        <taxon>Rhabditoidea</taxon>
        <taxon>Rhabditidae</taxon>
        <taxon>Peloderinae</taxon>
        <taxon>Caenorhabditis</taxon>
    </lineage>
</organism>
<sequence length="318" mass="37702">MNIGYFDHENDRFNNFVKKNRNKMCGLCLIDGSINGARHYTMSIIPVGNPTQTYSIRFEENLDTSKETLKTLVYRSVKKGSHRAVELDVISDHEDTYDKVCIKWLIEFLFTRQYKYREVDIILPPRYERISNHSFSSNIEKLTLRVAGTETDSGIADWWMSRFSIPVEFLQIYSDPHQKIADNFMLHRCRKVQLCGNFDVNLKTFKEFQGVCFFYKEVHSSWYMDEEDFKRLYIHLNEDINQVKSIFLRFTLPSKEHELKTFLRHRYPDHRIGEHNIIRKNGENMFYFSMDNGKTVVGNFHVLNCFDIDDASDYGLVV</sequence>
<dbReference type="AlphaFoldDB" id="A0A9P1IU98"/>